<evidence type="ECO:0000313" key="6">
    <source>
        <dbReference type="EMBL" id="KAF6724213.1"/>
    </source>
</evidence>
<dbReference type="InterPro" id="IPR004156">
    <property type="entry name" value="OATP"/>
</dbReference>
<evidence type="ECO:0000259" key="5">
    <source>
        <dbReference type="PROSITE" id="PS50850"/>
    </source>
</evidence>
<keyword evidence="3" id="KW-0812">Transmembrane</keyword>
<dbReference type="GO" id="GO:0043252">
    <property type="term" value="P:sodium-independent organic anion transport"/>
    <property type="evidence" value="ECO:0007669"/>
    <property type="project" value="TreeGrafter"/>
</dbReference>
<feature type="transmembrane region" description="Helical" evidence="3">
    <location>
        <begin position="185"/>
        <end position="205"/>
    </location>
</feature>
<feature type="transmembrane region" description="Helical" evidence="3">
    <location>
        <begin position="366"/>
        <end position="391"/>
    </location>
</feature>
<proteinExistence type="inferred from homology"/>
<keyword evidence="3" id="KW-0406">Ion transport</keyword>
<dbReference type="SUPFAM" id="SSF103473">
    <property type="entry name" value="MFS general substrate transporter"/>
    <property type="match status" value="1"/>
</dbReference>
<dbReference type="Proteomes" id="UP000646548">
    <property type="component" value="Unassembled WGS sequence"/>
</dbReference>
<dbReference type="PANTHER" id="PTHR11388:SF14">
    <property type="entry name" value="SOLUTE CARRIER ORGANIC ANION TRANSPORTER FAMILY MEMBER 2A1"/>
    <property type="match status" value="1"/>
</dbReference>
<name>A0A834C2F2_ORYME</name>
<protein>
    <recommendedName>
        <fullName evidence="3">Solute carrier organic anion transporter family member</fullName>
    </recommendedName>
</protein>
<keyword evidence="3" id="KW-1133">Transmembrane helix</keyword>
<evidence type="ECO:0000313" key="7">
    <source>
        <dbReference type="Proteomes" id="UP000646548"/>
    </source>
</evidence>
<evidence type="ECO:0000256" key="3">
    <source>
        <dbReference type="RuleBase" id="RU362056"/>
    </source>
</evidence>
<dbReference type="InterPro" id="IPR020846">
    <property type="entry name" value="MFS_dom"/>
</dbReference>
<comment type="caution">
    <text evidence="6">The sequence shown here is derived from an EMBL/GenBank/DDBJ whole genome shotgun (WGS) entry which is preliminary data.</text>
</comment>
<dbReference type="EMBL" id="WKFB01000402">
    <property type="protein sequence ID" value="KAF6724213.1"/>
    <property type="molecule type" value="Genomic_DNA"/>
</dbReference>
<dbReference type="AlphaFoldDB" id="A0A834C2F2"/>
<comment type="caution">
    <text evidence="3">Lacks conserved residue(s) required for the propagation of feature annotation.</text>
</comment>
<feature type="region of interest" description="Disordered" evidence="4">
    <location>
        <begin position="106"/>
        <end position="131"/>
    </location>
</feature>
<dbReference type="Gene3D" id="1.20.1250.20">
    <property type="entry name" value="MFS general substrate transporter like domains"/>
    <property type="match status" value="1"/>
</dbReference>
<dbReference type="NCBIfam" id="TIGR00805">
    <property type="entry name" value="oat"/>
    <property type="match status" value="1"/>
</dbReference>
<gene>
    <name evidence="6" type="ORF">FQA47_016245</name>
</gene>
<keyword evidence="3" id="KW-0472">Membrane</keyword>
<dbReference type="GO" id="GO:0016323">
    <property type="term" value="C:basolateral plasma membrane"/>
    <property type="evidence" value="ECO:0007669"/>
    <property type="project" value="TreeGrafter"/>
</dbReference>
<feature type="transmembrane region" description="Helical" evidence="3">
    <location>
        <begin position="217"/>
        <end position="238"/>
    </location>
</feature>
<evidence type="ECO:0000256" key="1">
    <source>
        <dbReference type="ARBA" id="ARBA00004141"/>
    </source>
</evidence>
<comment type="subcellular location">
    <subcellularLocation>
        <location evidence="3">Cell membrane</location>
        <topology evidence="3">Multi-pass membrane protein</topology>
    </subcellularLocation>
    <subcellularLocation>
        <location evidence="1">Membrane</location>
        <topology evidence="1">Multi-pass membrane protein</topology>
    </subcellularLocation>
</comment>
<dbReference type="GO" id="GO:0006811">
    <property type="term" value="P:monoatomic ion transport"/>
    <property type="evidence" value="ECO:0007669"/>
    <property type="project" value="UniProtKB-KW"/>
</dbReference>
<dbReference type="GO" id="GO:0015132">
    <property type="term" value="F:prostaglandin transmembrane transporter activity"/>
    <property type="evidence" value="ECO:0007669"/>
    <property type="project" value="TreeGrafter"/>
</dbReference>
<dbReference type="GO" id="GO:0015347">
    <property type="term" value="F:sodium-independent organic anion transmembrane transporter activity"/>
    <property type="evidence" value="ECO:0007669"/>
    <property type="project" value="TreeGrafter"/>
</dbReference>
<dbReference type="PANTHER" id="PTHR11388">
    <property type="entry name" value="ORGANIC ANION TRANSPORTER"/>
    <property type="match status" value="1"/>
</dbReference>
<comment type="similarity">
    <text evidence="3">Belongs to the organo anion transporter (TC 2.A.60) family.</text>
</comment>
<keyword evidence="3" id="KW-0813">Transport</keyword>
<feature type="domain" description="Major facilitator superfamily (MFS) profile" evidence="5">
    <location>
        <begin position="147"/>
        <end position="415"/>
    </location>
</feature>
<evidence type="ECO:0000256" key="2">
    <source>
        <dbReference type="ARBA" id="ARBA00023157"/>
    </source>
</evidence>
<reference evidence="6" key="1">
    <citation type="journal article" name="BMC Genomics">
        <title>Long-read sequencing and de novo genome assembly of marine medaka (Oryzias melastigma).</title>
        <authorList>
            <person name="Liang P."/>
            <person name="Saqib H.S.A."/>
            <person name="Ni X."/>
            <person name="Shen Y."/>
        </authorList>
    </citation>
    <scope>NUCLEOTIDE SEQUENCE</scope>
    <source>
        <strain evidence="6">Bigg-433</strain>
    </source>
</reference>
<dbReference type="Pfam" id="PF03137">
    <property type="entry name" value="OATP"/>
    <property type="match status" value="1"/>
</dbReference>
<accession>A0A834C2F2</accession>
<organism evidence="6 7">
    <name type="scientific">Oryzias melastigma</name>
    <name type="common">Marine medaka</name>
    <dbReference type="NCBI Taxonomy" id="30732"/>
    <lineage>
        <taxon>Eukaryota</taxon>
        <taxon>Metazoa</taxon>
        <taxon>Chordata</taxon>
        <taxon>Craniata</taxon>
        <taxon>Vertebrata</taxon>
        <taxon>Euteleostomi</taxon>
        <taxon>Actinopterygii</taxon>
        <taxon>Neopterygii</taxon>
        <taxon>Teleostei</taxon>
        <taxon>Neoteleostei</taxon>
        <taxon>Acanthomorphata</taxon>
        <taxon>Ovalentaria</taxon>
        <taxon>Atherinomorphae</taxon>
        <taxon>Beloniformes</taxon>
        <taxon>Adrianichthyidae</taxon>
        <taxon>Oryziinae</taxon>
        <taxon>Oryzias</taxon>
    </lineage>
</organism>
<feature type="transmembrane region" description="Helical" evidence="3">
    <location>
        <begin position="281"/>
        <end position="306"/>
    </location>
</feature>
<feature type="transmembrane region" description="Helical" evidence="3">
    <location>
        <begin position="318"/>
        <end position="346"/>
    </location>
</feature>
<keyword evidence="2" id="KW-1015">Disulfide bond</keyword>
<sequence>MLPAEHPGFKLDLNRFGMRPSQQGQMGRKCGPDWPAAALPACSPALLAHWLPGSVCFEFDPLLSCHTVIRGLQLWPQLLDRTSSLPQLLQSWRCFLRDRLSALSTARSRRGAPPPRIKGGGRPGASRTRMDLQPRKNMRKPGKLSCSVKLFVLCHSLLQFSQLLYSSYFKSTISTIERRYGLSSYASGTISSLNEVSNSILIVFVSYFGNRVHRPRVIGLGGLLMAVSAIILTLPHFLSEHYDYDSVLHNRHDICVLQGNSSSTESCSRDESKRLKDTGNLWLLMGSAQLLFGVGSVPIQPFGISYIDDFAERNNSPLYIAILFAVSVFGPAIGYLLGSFVLQIYVDVDRIGLGKKQDLSLQDPRWVGAWWIGLLISAGCLVLSSIPYFFFPRQMHSESKETKSQADVNEDLKKA</sequence>
<dbReference type="PROSITE" id="PS50850">
    <property type="entry name" value="MFS"/>
    <property type="match status" value="1"/>
</dbReference>
<dbReference type="InterPro" id="IPR036259">
    <property type="entry name" value="MFS_trans_sf"/>
</dbReference>
<evidence type="ECO:0000256" key="4">
    <source>
        <dbReference type="SAM" id="MobiDB-lite"/>
    </source>
</evidence>